<evidence type="ECO:0000313" key="10">
    <source>
        <dbReference type="EMBL" id="KAL0490969.1"/>
    </source>
</evidence>
<comment type="subcellular location">
    <subcellularLocation>
        <location evidence="1">Membrane</location>
        <topology evidence="1">Multi-pass membrane protein</topology>
    </subcellularLocation>
</comment>
<proteinExistence type="inferred from homology"/>
<feature type="transmembrane region" description="Helical" evidence="8">
    <location>
        <begin position="108"/>
        <end position="127"/>
    </location>
</feature>
<evidence type="ECO:0000256" key="3">
    <source>
        <dbReference type="ARBA" id="ARBA00022448"/>
    </source>
</evidence>
<feature type="transmembrane region" description="Helical" evidence="8">
    <location>
        <begin position="419"/>
        <end position="436"/>
    </location>
</feature>
<evidence type="ECO:0000256" key="4">
    <source>
        <dbReference type="ARBA" id="ARBA00022692"/>
    </source>
</evidence>
<dbReference type="GO" id="GO:0005794">
    <property type="term" value="C:Golgi apparatus"/>
    <property type="evidence" value="ECO:0007669"/>
    <property type="project" value="TreeGrafter"/>
</dbReference>
<evidence type="ECO:0000256" key="6">
    <source>
        <dbReference type="ARBA" id="ARBA00023065"/>
    </source>
</evidence>
<dbReference type="InterPro" id="IPR058533">
    <property type="entry name" value="Cation_efflux_TM"/>
</dbReference>
<feature type="transmembrane region" description="Helical" evidence="8">
    <location>
        <begin position="275"/>
        <end position="295"/>
    </location>
</feature>
<keyword evidence="3" id="KW-0813">Transport</keyword>
<dbReference type="AlphaFoldDB" id="A0AAW2ZP08"/>
<keyword evidence="5 8" id="KW-1133">Transmembrane helix</keyword>
<dbReference type="FunFam" id="1.20.1510.10:FF:000014">
    <property type="entry name" value="Cation efflux protein/ zinc transporter"/>
    <property type="match status" value="1"/>
</dbReference>
<keyword evidence="11" id="KW-1185">Reference proteome</keyword>
<feature type="transmembrane region" description="Helical" evidence="8">
    <location>
        <begin position="248"/>
        <end position="269"/>
    </location>
</feature>
<dbReference type="GO" id="GO:0005385">
    <property type="term" value="F:zinc ion transmembrane transporter activity"/>
    <property type="evidence" value="ECO:0007669"/>
    <property type="project" value="InterPro"/>
</dbReference>
<feature type="transmembrane region" description="Helical" evidence="8">
    <location>
        <begin position="73"/>
        <end position="96"/>
    </location>
</feature>
<comment type="similarity">
    <text evidence="2">Belongs to the cation diffusion facilitator (CDF) transporter (TC 2.A.4) family. SLC30A subfamily.</text>
</comment>
<feature type="transmembrane region" description="Helical" evidence="8">
    <location>
        <begin position="316"/>
        <end position="334"/>
    </location>
</feature>
<evidence type="ECO:0000313" key="11">
    <source>
        <dbReference type="Proteomes" id="UP001431209"/>
    </source>
</evidence>
<dbReference type="EMBL" id="JAOPGA020001738">
    <property type="protein sequence ID" value="KAL0490969.1"/>
    <property type="molecule type" value="Genomic_DNA"/>
</dbReference>
<sequence length="533" mass="60173">MTQEQRSDLTRLDLLFQTHSSVRLDKSLTNTFGIGLLLTAFVCDTFRKNHARRLGPELKNVKLYGLQVGGRRLMWTSLVFGASIMMPFILFSFMLSPSKIFFEIISPWNNFVLLVLGNFIITIPYYADRISRRANKKNVDVIVPDSESDAKTAPCKSPSIQWRIIITAMCCSTIYFPPTTFALATLLLIKSVGTITGSNILLTNTSIPFITFNNSSKRNNNAPQQRGRFMNGLSMYLQFIMSNKDSRYLFFFLLANLAFMFVELVYGLYSNSLGLISDSAHMFFDAGALAIGLYGSFMSKWSRNNVYTYGYGRYEYLSALINGLLLVFISFYIFIEAFHRIFDPPVIEETGRLILISVIGFCVNLTGMFFFHQDDNDDNHNENMYGVYLHMLADTLGSVGVIISTLLMQYFEWYMADPIASLIISALILGASYPLLTSSSSVLLQRAPRGSDDKIKNCLETIEHWTGVLNVTNTHFWTMDNNTVVGTLHLKVEDSVNEQQMRQKACDALLQVGVNSVTIQIEKSEAGYTLSKN</sequence>
<evidence type="ECO:0000256" key="5">
    <source>
        <dbReference type="ARBA" id="ARBA00022989"/>
    </source>
</evidence>
<accession>A0AAW2ZP08</accession>
<dbReference type="Gene3D" id="1.20.1510.10">
    <property type="entry name" value="Cation efflux protein transmembrane domain"/>
    <property type="match status" value="1"/>
</dbReference>
<reference evidence="10 11" key="1">
    <citation type="submission" date="2024-03" db="EMBL/GenBank/DDBJ databases">
        <title>The Acrasis kona genome and developmental transcriptomes reveal deep origins of eukaryotic multicellular pathways.</title>
        <authorList>
            <person name="Sheikh S."/>
            <person name="Fu C.-J."/>
            <person name="Brown M.W."/>
            <person name="Baldauf S.L."/>
        </authorList>
    </citation>
    <scope>NUCLEOTIDE SEQUENCE [LARGE SCALE GENOMIC DNA]</scope>
    <source>
        <strain evidence="10 11">ATCC MYA-3509</strain>
    </source>
</reference>
<gene>
    <name evidence="10" type="ORF">AKO1_009788</name>
</gene>
<dbReference type="NCBIfam" id="TIGR01297">
    <property type="entry name" value="CDF"/>
    <property type="match status" value="1"/>
</dbReference>
<evidence type="ECO:0000256" key="1">
    <source>
        <dbReference type="ARBA" id="ARBA00004141"/>
    </source>
</evidence>
<organism evidence="10 11">
    <name type="scientific">Acrasis kona</name>
    <dbReference type="NCBI Taxonomy" id="1008807"/>
    <lineage>
        <taxon>Eukaryota</taxon>
        <taxon>Discoba</taxon>
        <taxon>Heterolobosea</taxon>
        <taxon>Tetramitia</taxon>
        <taxon>Eutetramitia</taxon>
        <taxon>Acrasidae</taxon>
        <taxon>Acrasis</taxon>
    </lineage>
</organism>
<evidence type="ECO:0000256" key="7">
    <source>
        <dbReference type="ARBA" id="ARBA00023136"/>
    </source>
</evidence>
<feature type="domain" description="Cation efflux protein transmembrane" evidence="9">
    <location>
        <begin position="249"/>
        <end position="444"/>
    </location>
</feature>
<dbReference type="Proteomes" id="UP001431209">
    <property type="component" value="Unassembled WGS sequence"/>
</dbReference>
<dbReference type="PANTHER" id="PTHR45755:SF4">
    <property type="entry name" value="ZINC TRANSPORTER 7"/>
    <property type="match status" value="1"/>
</dbReference>
<dbReference type="GO" id="GO:0006882">
    <property type="term" value="P:intracellular zinc ion homeostasis"/>
    <property type="evidence" value="ECO:0007669"/>
    <property type="project" value="InterPro"/>
</dbReference>
<dbReference type="InterPro" id="IPR045316">
    <property type="entry name" value="Msc2-like"/>
</dbReference>
<dbReference type="GO" id="GO:0016020">
    <property type="term" value="C:membrane"/>
    <property type="evidence" value="ECO:0007669"/>
    <property type="project" value="UniProtKB-SubCell"/>
</dbReference>
<evidence type="ECO:0000259" key="9">
    <source>
        <dbReference type="Pfam" id="PF01545"/>
    </source>
</evidence>
<evidence type="ECO:0000256" key="8">
    <source>
        <dbReference type="SAM" id="Phobius"/>
    </source>
</evidence>
<evidence type="ECO:0000256" key="2">
    <source>
        <dbReference type="ARBA" id="ARBA00008873"/>
    </source>
</evidence>
<keyword evidence="7 8" id="KW-0472">Membrane</keyword>
<name>A0AAW2ZP08_9EUKA</name>
<protein>
    <submittedName>
        <fullName evidence="10">Metal tolerance protein</fullName>
    </submittedName>
</protein>
<dbReference type="Pfam" id="PF01545">
    <property type="entry name" value="Cation_efflux"/>
    <property type="match status" value="1"/>
</dbReference>
<keyword evidence="4 8" id="KW-0812">Transmembrane</keyword>
<feature type="transmembrane region" description="Helical" evidence="8">
    <location>
        <begin position="354"/>
        <end position="372"/>
    </location>
</feature>
<keyword evidence="6" id="KW-0406">Ion transport</keyword>
<dbReference type="InterPro" id="IPR027469">
    <property type="entry name" value="Cation_efflux_TMD_sf"/>
</dbReference>
<dbReference type="SUPFAM" id="SSF161111">
    <property type="entry name" value="Cation efflux protein transmembrane domain-like"/>
    <property type="match status" value="1"/>
</dbReference>
<dbReference type="InterPro" id="IPR002524">
    <property type="entry name" value="Cation_efflux"/>
</dbReference>
<dbReference type="PANTHER" id="PTHR45755">
    <property type="match status" value="1"/>
</dbReference>
<comment type="caution">
    <text evidence="10">The sequence shown here is derived from an EMBL/GenBank/DDBJ whole genome shotgun (WGS) entry which is preliminary data.</text>
</comment>
<feature type="transmembrane region" description="Helical" evidence="8">
    <location>
        <begin position="384"/>
        <end position="407"/>
    </location>
</feature>